<feature type="compositionally biased region" description="Basic residues" evidence="1">
    <location>
        <begin position="86"/>
        <end position="95"/>
    </location>
</feature>
<reference evidence="4 5" key="1">
    <citation type="submission" date="2025-04" db="UniProtKB">
        <authorList>
            <consortium name="RefSeq"/>
        </authorList>
    </citation>
    <scope>IDENTIFICATION</scope>
    <source>
        <tissue evidence="4 5">Gonads</tissue>
    </source>
</reference>
<dbReference type="AlphaFoldDB" id="A0A1S3JX29"/>
<name>A0A1S3JX29_LINAN</name>
<feature type="transmembrane region" description="Helical" evidence="2">
    <location>
        <begin position="20"/>
        <end position="37"/>
    </location>
</feature>
<keyword evidence="3" id="KW-1185">Reference proteome</keyword>
<keyword evidence="2" id="KW-0812">Transmembrane</keyword>
<keyword evidence="2" id="KW-0472">Membrane</keyword>
<feature type="compositionally biased region" description="Basic and acidic residues" evidence="1">
    <location>
        <begin position="286"/>
        <end position="297"/>
    </location>
</feature>
<dbReference type="RefSeq" id="XP_013403389.1">
    <property type="nucleotide sequence ID" value="XM_013547935.1"/>
</dbReference>
<evidence type="ECO:0000256" key="2">
    <source>
        <dbReference type="SAM" id="Phobius"/>
    </source>
</evidence>
<feature type="compositionally biased region" description="Polar residues" evidence="1">
    <location>
        <begin position="327"/>
        <end position="338"/>
    </location>
</feature>
<feature type="compositionally biased region" description="Low complexity" evidence="1">
    <location>
        <begin position="362"/>
        <end position="373"/>
    </location>
</feature>
<dbReference type="GeneID" id="106168764"/>
<keyword evidence="2" id="KW-1133">Transmembrane helix</keyword>
<evidence type="ECO:0000313" key="4">
    <source>
        <dbReference type="RefSeq" id="XP_013403389.1"/>
    </source>
</evidence>
<feature type="compositionally biased region" description="Basic and acidic residues" evidence="1">
    <location>
        <begin position="183"/>
        <end position="193"/>
    </location>
</feature>
<protein>
    <submittedName>
        <fullName evidence="4 5">Triadin</fullName>
    </submittedName>
</protein>
<feature type="transmembrane region" description="Helical" evidence="2">
    <location>
        <begin position="49"/>
        <end position="68"/>
    </location>
</feature>
<dbReference type="RefSeq" id="XP_013414589.1">
    <property type="nucleotide sequence ID" value="XM_013559135.1"/>
</dbReference>
<proteinExistence type="predicted"/>
<dbReference type="KEGG" id="lak:106168764"/>
<evidence type="ECO:0000313" key="3">
    <source>
        <dbReference type="Proteomes" id="UP000085678"/>
    </source>
</evidence>
<feature type="region of interest" description="Disordered" evidence="1">
    <location>
        <begin position="81"/>
        <end position="412"/>
    </location>
</feature>
<dbReference type="GeneID" id="106176662"/>
<gene>
    <name evidence="5" type="primary">LOC106176662</name>
    <name evidence="4" type="synonym">LOC106168764</name>
</gene>
<evidence type="ECO:0000256" key="1">
    <source>
        <dbReference type="SAM" id="MobiDB-lite"/>
    </source>
</evidence>
<evidence type="ECO:0000313" key="5">
    <source>
        <dbReference type="RefSeq" id="XP_013414589.1"/>
    </source>
</evidence>
<feature type="compositionally biased region" description="Basic and acidic residues" evidence="1">
    <location>
        <begin position="227"/>
        <end position="264"/>
    </location>
</feature>
<feature type="compositionally biased region" description="Polar residues" evidence="1">
    <location>
        <begin position="347"/>
        <end position="361"/>
    </location>
</feature>
<sequence>MNTSFDDANEGCDVSRQSVHVFTAVPCLATVLVFFCDSMELSEVVTLQYAAPVAGVLFCALLVLIFGFKSPVQPPSFDFEYEEKKSQKKQKKQKKSTSNGHVPTESNQDPNKVSPPQPTSKQDQQTNKQPTLQNKVKGKKAAATNSKANHKTETSASKPEVTEEDVGEWTTQLSRKDKKLRVNKKEDGAKGDSAESVSVELQGQGDKKKKEEPSSTTPKSAKSKKEKKQEKKDASKQETETKPLKTEEVVAKVVDETEFHEVSNKKTKPTAKQKEAKAAAAQSTPADEKPVKDKSTEDVGESPKASQTPKKKNKKQQSHQNEAADATLSSPSSPSGQAQVPKKGADSKTSLSNQQNDTKGASNTTESSTKTESVIASSTDDSKVNFDELGGESNDWLEAKPQKKKKKARREN</sequence>
<feature type="compositionally biased region" description="Polar residues" evidence="1">
    <location>
        <begin position="119"/>
        <end position="134"/>
    </location>
</feature>
<feature type="compositionally biased region" description="Polar residues" evidence="1">
    <location>
        <begin position="97"/>
        <end position="111"/>
    </location>
</feature>
<dbReference type="OrthoDB" id="6163041at2759"/>
<accession>A0A1S3JX29</accession>
<dbReference type="STRING" id="7574.A0A1S3JX29"/>
<dbReference type="KEGG" id="lak:106176662"/>
<feature type="compositionally biased region" description="Basic residues" evidence="1">
    <location>
        <begin position="402"/>
        <end position="412"/>
    </location>
</feature>
<dbReference type="Proteomes" id="UP000085678">
    <property type="component" value="Unplaced"/>
</dbReference>
<organism evidence="3 5">
    <name type="scientific">Lingula anatina</name>
    <name type="common">Brachiopod</name>
    <name type="synonym">Lingula unguis</name>
    <dbReference type="NCBI Taxonomy" id="7574"/>
    <lineage>
        <taxon>Eukaryota</taxon>
        <taxon>Metazoa</taxon>
        <taxon>Spiralia</taxon>
        <taxon>Lophotrochozoa</taxon>
        <taxon>Brachiopoda</taxon>
        <taxon>Linguliformea</taxon>
        <taxon>Lingulata</taxon>
        <taxon>Lingulida</taxon>
        <taxon>Linguloidea</taxon>
        <taxon>Lingulidae</taxon>
        <taxon>Lingula</taxon>
    </lineage>
</organism>